<feature type="transmembrane region" description="Helical" evidence="1">
    <location>
        <begin position="125"/>
        <end position="143"/>
    </location>
</feature>
<dbReference type="EMBL" id="KB822719">
    <property type="protein sequence ID" value="ETN41148.1"/>
    <property type="molecule type" value="Genomic_DNA"/>
</dbReference>
<keyword evidence="1" id="KW-1133">Transmembrane helix</keyword>
<accession>W2RZE2</accession>
<sequence length="347" mass="39670">MSEPSRWHRPRAVFEGLYDPESITVTLSLALALYNAIELTLLIFTTFKKWHGLYFWSLCVSNFGVVSYSLGLIIEYFQLAVLWVGKIFDTGGWILMITGQSLVLYSRLNLIMDQPKVLKAVKWMIIFNAVVWHTTLTVLDFGTTYTNNQHFAEGFFYTEHVQMTMFCLQEFIISGLYVWRTIAFLKVVSKKSTRSVIWQLFTINVIIIAMDIALLFMQYKHWRIYQQATKAFIYSVKLKLELNILSKLVDLVQGSKRSGSHDLGEIDTNAIPGQAQNDLYRELSTPSSKGIVNHMENGHAVHPSEDDFDDDDAGAVRTLSENSRAYSARTTGRDSDILYADVLRSIK</sequence>
<feature type="transmembrane region" description="Helical" evidence="1">
    <location>
        <begin position="163"/>
        <end position="185"/>
    </location>
</feature>
<evidence type="ECO:0000313" key="4">
    <source>
        <dbReference type="Proteomes" id="UP000030752"/>
    </source>
</evidence>
<evidence type="ECO:0000313" key="3">
    <source>
        <dbReference type="EMBL" id="ETN41148.1"/>
    </source>
</evidence>
<keyword evidence="4" id="KW-1185">Reference proteome</keyword>
<dbReference type="Pfam" id="PF24802">
    <property type="entry name" value="DUF7703"/>
    <property type="match status" value="1"/>
</dbReference>
<dbReference type="Proteomes" id="UP000030752">
    <property type="component" value="Unassembled WGS sequence"/>
</dbReference>
<dbReference type="AlphaFoldDB" id="W2RZE2"/>
<dbReference type="PANTHER" id="PTHR37013">
    <property type="entry name" value="INTEGRAL MEMBRANE PROTEIN (AFU_ORTHOLOGUE AFUA_1G05950)-RELATED"/>
    <property type="match status" value="1"/>
</dbReference>
<dbReference type="OrthoDB" id="405906at2759"/>
<dbReference type="HOGENOM" id="CLU_045148_0_1_1"/>
<keyword evidence="1" id="KW-0812">Transmembrane</keyword>
<feature type="transmembrane region" description="Helical" evidence="1">
    <location>
        <begin position="53"/>
        <end position="74"/>
    </location>
</feature>
<organism evidence="3 4">
    <name type="scientific">Cyphellophora europaea (strain CBS 101466)</name>
    <name type="common">Phialophora europaea</name>
    <dbReference type="NCBI Taxonomy" id="1220924"/>
    <lineage>
        <taxon>Eukaryota</taxon>
        <taxon>Fungi</taxon>
        <taxon>Dikarya</taxon>
        <taxon>Ascomycota</taxon>
        <taxon>Pezizomycotina</taxon>
        <taxon>Eurotiomycetes</taxon>
        <taxon>Chaetothyriomycetidae</taxon>
        <taxon>Chaetothyriales</taxon>
        <taxon>Cyphellophoraceae</taxon>
        <taxon>Cyphellophora</taxon>
    </lineage>
</organism>
<name>W2RZE2_CYPE1</name>
<feature type="transmembrane region" description="Helical" evidence="1">
    <location>
        <begin position="23"/>
        <end position="44"/>
    </location>
</feature>
<proteinExistence type="predicted"/>
<reference evidence="3 4" key="1">
    <citation type="submission" date="2013-03" db="EMBL/GenBank/DDBJ databases">
        <title>The Genome Sequence of Phialophora europaea CBS 101466.</title>
        <authorList>
            <consortium name="The Broad Institute Genomics Platform"/>
            <person name="Cuomo C."/>
            <person name="de Hoog S."/>
            <person name="Gorbushina A."/>
            <person name="Walker B."/>
            <person name="Young S.K."/>
            <person name="Zeng Q."/>
            <person name="Gargeya S."/>
            <person name="Fitzgerald M."/>
            <person name="Haas B."/>
            <person name="Abouelleil A."/>
            <person name="Allen A.W."/>
            <person name="Alvarado L."/>
            <person name="Arachchi H.M."/>
            <person name="Berlin A.M."/>
            <person name="Chapman S.B."/>
            <person name="Gainer-Dewar J."/>
            <person name="Goldberg J."/>
            <person name="Griggs A."/>
            <person name="Gujja S."/>
            <person name="Hansen M."/>
            <person name="Howarth C."/>
            <person name="Imamovic A."/>
            <person name="Ireland A."/>
            <person name="Larimer J."/>
            <person name="McCowan C."/>
            <person name="Murphy C."/>
            <person name="Pearson M."/>
            <person name="Poon T.W."/>
            <person name="Priest M."/>
            <person name="Roberts A."/>
            <person name="Saif S."/>
            <person name="Shea T."/>
            <person name="Sisk P."/>
            <person name="Sykes S."/>
            <person name="Wortman J."/>
            <person name="Nusbaum C."/>
            <person name="Birren B."/>
        </authorList>
    </citation>
    <scope>NUCLEOTIDE SEQUENCE [LARGE SCALE GENOMIC DNA]</scope>
    <source>
        <strain evidence="3 4">CBS 101466</strain>
    </source>
</reference>
<protein>
    <recommendedName>
        <fullName evidence="2">DUF7703 domain-containing protein</fullName>
    </recommendedName>
</protein>
<dbReference type="InterPro" id="IPR056120">
    <property type="entry name" value="DUF7703"/>
</dbReference>
<dbReference type="RefSeq" id="XP_008715657.1">
    <property type="nucleotide sequence ID" value="XM_008717435.1"/>
</dbReference>
<gene>
    <name evidence="3" type="ORF">HMPREF1541_03083</name>
</gene>
<dbReference type="GeneID" id="19970422"/>
<dbReference type="eggNOG" id="ENOG502SMNP">
    <property type="taxonomic scope" value="Eukaryota"/>
</dbReference>
<feature type="transmembrane region" description="Helical" evidence="1">
    <location>
        <begin position="80"/>
        <end position="105"/>
    </location>
</feature>
<evidence type="ECO:0000259" key="2">
    <source>
        <dbReference type="Pfam" id="PF24802"/>
    </source>
</evidence>
<feature type="transmembrane region" description="Helical" evidence="1">
    <location>
        <begin position="197"/>
        <end position="217"/>
    </location>
</feature>
<dbReference type="VEuPathDB" id="FungiDB:HMPREF1541_03083"/>
<evidence type="ECO:0000256" key="1">
    <source>
        <dbReference type="SAM" id="Phobius"/>
    </source>
</evidence>
<dbReference type="InParanoid" id="W2RZE2"/>
<feature type="domain" description="DUF7703" evidence="2">
    <location>
        <begin position="30"/>
        <end position="253"/>
    </location>
</feature>
<dbReference type="PANTHER" id="PTHR37013:SF3">
    <property type="entry name" value="INTEGRAL MEMBRANE PROTEIN (AFU_ORTHOLOGUE AFUA_1G05950)"/>
    <property type="match status" value="1"/>
</dbReference>
<keyword evidence="1" id="KW-0472">Membrane</keyword>